<comment type="caution">
    <text evidence="7">The sequence shown here is derived from an EMBL/GenBank/DDBJ whole genome shotgun (WGS) entry which is preliminary data.</text>
</comment>
<evidence type="ECO:0000256" key="4">
    <source>
        <dbReference type="ARBA" id="ARBA00022840"/>
    </source>
</evidence>
<dbReference type="InterPro" id="IPR000719">
    <property type="entry name" value="Prot_kinase_dom"/>
</dbReference>
<dbReference type="Proteomes" id="UP000289738">
    <property type="component" value="Chromosome B03"/>
</dbReference>
<dbReference type="EMBL" id="SDMP01000013">
    <property type="protein sequence ID" value="RYR21847.1"/>
    <property type="molecule type" value="Genomic_DNA"/>
</dbReference>
<dbReference type="CDD" id="cd06606">
    <property type="entry name" value="STKc_MAPKKK"/>
    <property type="match status" value="1"/>
</dbReference>
<gene>
    <name evidence="7" type="ORF">Ahy_B03g067159</name>
</gene>
<evidence type="ECO:0000256" key="5">
    <source>
        <dbReference type="PROSITE-ProRule" id="PRU10141"/>
    </source>
</evidence>
<dbReference type="SMART" id="SM00220">
    <property type="entry name" value="S_TKc"/>
    <property type="match status" value="1"/>
</dbReference>
<dbReference type="PANTHER" id="PTHR48011:SF4">
    <property type="entry name" value="MITOGEN-ACTIVATED PROTEIN KINASE KINASE KINASE 19"/>
    <property type="match status" value="1"/>
</dbReference>
<dbReference type="Pfam" id="PF00069">
    <property type="entry name" value="Pkinase"/>
    <property type="match status" value="1"/>
</dbReference>
<reference evidence="7 8" key="1">
    <citation type="submission" date="2019-01" db="EMBL/GenBank/DDBJ databases">
        <title>Sequencing of cultivated peanut Arachis hypogaea provides insights into genome evolution and oil improvement.</title>
        <authorList>
            <person name="Chen X."/>
        </authorList>
    </citation>
    <scope>NUCLEOTIDE SEQUENCE [LARGE SCALE GENOMIC DNA]</scope>
    <source>
        <strain evidence="8">cv. Fuhuasheng</strain>
        <tissue evidence="7">Leaves</tissue>
    </source>
</reference>
<dbReference type="InterPro" id="IPR052751">
    <property type="entry name" value="Plant_MAPKKK"/>
</dbReference>
<sequence length="533" mass="59118">MEWSRGHTIGHGSSGTVSIATRRDGCRVFAVKSSELCNSESLQREQRILSSLCSPYVVNFKGSDITMENNKLYYNLFMEYMPFGTLSSEINRHGGRLDEAKIKTYTRQIVQGLEYIHSKGLVHCDIKCSNILIGTEGAKIGDLGCAKSVVDPRISGTPMLMAPEAVRGEDQGCASDIWSLGCTIIEMAKGEAAWPNLLDPFCVLYHIAYSGEVPEIPWFLSEEGKDFLGKCLRWNPEERCTATQLLNHPFLGEFNSKVESNSTSPTSILEHGFWSCVEEGSHTTRTTSLGDLPPDRVRMLGLCSEESCWASWNDDDDDGNWITIRRNECDSWGEGVFGNFGSETASSSNGGLDLKELVESNRLENQSQSNHNSHFESSRASIQENSDLVNKVKKECQFFHWADPETETENSQVARLKRKVVVLRANVKASEWKLKVVAVLDMVGWETLFITSWLELDVPFSLATGGGCVELLMGFILDLYWGVAADVVLGLDACVVGLGMGWDDLDLIMGIVLVASWGCDDDFLADWTSSSLW</sequence>
<proteinExistence type="predicted"/>
<dbReference type="PANTHER" id="PTHR48011">
    <property type="entry name" value="CCR4-NOT TRANSCRIPTIONAL COMPLEX SUBUNIT CAF120-RELATED"/>
    <property type="match status" value="1"/>
</dbReference>
<keyword evidence="2 5" id="KW-0547">Nucleotide-binding</keyword>
<dbReference type="AlphaFoldDB" id="A0A445A5Y4"/>
<dbReference type="GO" id="GO:0004672">
    <property type="term" value="F:protein kinase activity"/>
    <property type="evidence" value="ECO:0007669"/>
    <property type="project" value="InterPro"/>
</dbReference>
<feature type="binding site" evidence="5">
    <location>
        <position position="32"/>
    </location>
    <ligand>
        <name>ATP</name>
        <dbReference type="ChEBI" id="CHEBI:30616"/>
    </ligand>
</feature>
<dbReference type="GO" id="GO:0007165">
    <property type="term" value="P:signal transduction"/>
    <property type="evidence" value="ECO:0007669"/>
    <property type="project" value="TreeGrafter"/>
</dbReference>
<evidence type="ECO:0000256" key="3">
    <source>
        <dbReference type="ARBA" id="ARBA00022777"/>
    </source>
</evidence>
<protein>
    <recommendedName>
        <fullName evidence="6">Protein kinase domain-containing protein</fullName>
    </recommendedName>
</protein>
<dbReference type="InterPro" id="IPR008271">
    <property type="entry name" value="Ser/Thr_kinase_AS"/>
</dbReference>
<dbReference type="STRING" id="3818.A0A445A5Y4"/>
<evidence type="ECO:0000256" key="1">
    <source>
        <dbReference type="ARBA" id="ARBA00022679"/>
    </source>
</evidence>
<keyword evidence="1" id="KW-0808">Transferase</keyword>
<dbReference type="SUPFAM" id="SSF56112">
    <property type="entry name" value="Protein kinase-like (PK-like)"/>
    <property type="match status" value="1"/>
</dbReference>
<keyword evidence="8" id="KW-1185">Reference proteome</keyword>
<accession>A0A445A5Y4</accession>
<feature type="domain" description="Protein kinase" evidence="6">
    <location>
        <begin position="3"/>
        <end position="251"/>
    </location>
</feature>
<organism evidence="7 8">
    <name type="scientific">Arachis hypogaea</name>
    <name type="common">Peanut</name>
    <dbReference type="NCBI Taxonomy" id="3818"/>
    <lineage>
        <taxon>Eukaryota</taxon>
        <taxon>Viridiplantae</taxon>
        <taxon>Streptophyta</taxon>
        <taxon>Embryophyta</taxon>
        <taxon>Tracheophyta</taxon>
        <taxon>Spermatophyta</taxon>
        <taxon>Magnoliopsida</taxon>
        <taxon>eudicotyledons</taxon>
        <taxon>Gunneridae</taxon>
        <taxon>Pentapetalae</taxon>
        <taxon>rosids</taxon>
        <taxon>fabids</taxon>
        <taxon>Fabales</taxon>
        <taxon>Fabaceae</taxon>
        <taxon>Papilionoideae</taxon>
        <taxon>50 kb inversion clade</taxon>
        <taxon>dalbergioids sensu lato</taxon>
        <taxon>Dalbergieae</taxon>
        <taxon>Pterocarpus clade</taxon>
        <taxon>Arachis</taxon>
    </lineage>
</organism>
<dbReference type="PROSITE" id="PS50011">
    <property type="entry name" value="PROTEIN_KINASE_DOM"/>
    <property type="match status" value="1"/>
</dbReference>
<dbReference type="PROSITE" id="PS00108">
    <property type="entry name" value="PROTEIN_KINASE_ST"/>
    <property type="match status" value="1"/>
</dbReference>
<evidence type="ECO:0000256" key="2">
    <source>
        <dbReference type="ARBA" id="ARBA00022741"/>
    </source>
</evidence>
<dbReference type="PROSITE" id="PS00107">
    <property type="entry name" value="PROTEIN_KINASE_ATP"/>
    <property type="match status" value="1"/>
</dbReference>
<dbReference type="InterPro" id="IPR011009">
    <property type="entry name" value="Kinase-like_dom_sf"/>
</dbReference>
<name>A0A445A5Y4_ARAHY</name>
<keyword evidence="3" id="KW-0418">Kinase</keyword>
<keyword evidence="4 5" id="KW-0067">ATP-binding</keyword>
<dbReference type="GO" id="GO:0005524">
    <property type="term" value="F:ATP binding"/>
    <property type="evidence" value="ECO:0007669"/>
    <property type="project" value="UniProtKB-UniRule"/>
</dbReference>
<dbReference type="InterPro" id="IPR017441">
    <property type="entry name" value="Protein_kinase_ATP_BS"/>
</dbReference>
<dbReference type="Gene3D" id="1.10.510.10">
    <property type="entry name" value="Transferase(Phosphotransferase) domain 1"/>
    <property type="match status" value="1"/>
</dbReference>
<evidence type="ECO:0000313" key="8">
    <source>
        <dbReference type="Proteomes" id="UP000289738"/>
    </source>
</evidence>
<evidence type="ECO:0000259" key="6">
    <source>
        <dbReference type="PROSITE" id="PS50011"/>
    </source>
</evidence>
<evidence type="ECO:0000313" key="7">
    <source>
        <dbReference type="EMBL" id="RYR21847.1"/>
    </source>
</evidence>